<organism evidence="1 2">
    <name type="scientific">Nocardioides psychrotolerans</name>
    <dbReference type="NCBI Taxonomy" id="1005945"/>
    <lineage>
        <taxon>Bacteria</taxon>
        <taxon>Bacillati</taxon>
        <taxon>Actinomycetota</taxon>
        <taxon>Actinomycetes</taxon>
        <taxon>Propionibacteriales</taxon>
        <taxon>Nocardioidaceae</taxon>
        <taxon>Nocardioides</taxon>
    </lineage>
</organism>
<dbReference type="RefSeq" id="WP_091115687.1">
    <property type="nucleotide sequence ID" value="NZ_BKAF01000052.1"/>
</dbReference>
<proteinExistence type="predicted"/>
<dbReference type="AlphaFoldDB" id="A0A1I3MBI0"/>
<name>A0A1I3MBI0_9ACTN</name>
<dbReference type="EMBL" id="FOQG01000015">
    <property type="protein sequence ID" value="SFI94328.1"/>
    <property type="molecule type" value="Genomic_DNA"/>
</dbReference>
<reference evidence="1 2" key="1">
    <citation type="submission" date="2016-10" db="EMBL/GenBank/DDBJ databases">
        <authorList>
            <person name="de Groot N.N."/>
        </authorList>
    </citation>
    <scope>NUCLEOTIDE SEQUENCE [LARGE SCALE GENOMIC DNA]</scope>
    <source>
        <strain evidence="1 2">CGMCC 1.11156</strain>
    </source>
</reference>
<keyword evidence="2" id="KW-1185">Reference proteome</keyword>
<evidence type="ECO:0000313" key="1">
    <source>
        <dbReference type="EMBL" id="SFI94328.1"/>
    </source>
</evidence>
<dbReference type="Proteomes" id="UP000198649">
    <property type="component" value="Unassembled WGS sequence"/>
</dbReference>
<dbReference type="STRING" id="1005945.SAMN05216561_11538"/>
<accession>A0A1I3MBI0</accession>
<sequence>MTRIEVVYDQVTNHQLPAWARVWLWALANANEHGHARAWPGELRRVLHANASDVSRAIRLARERDLLDPTSSAYCLVLPGRAIAPCEATHREAS</sequence>
<evidence type="ECO:0000313" key="2">
    <source>
        <dbReference type="Proteomes" id="UP000198649"/>
    </source>
</evidence>
<protein>
    <submittedName>
        <fullName evidence="1">Uncharacterized protein</fullName>
    </submittedName>
</protein>
<gene>
    <name evidence="1" type="ORF">SAMN05216561_11538</name>
</gene>